<dbReference type="PROSITE" id="PS51782">
    <property type="entry name" value="LYSM"/>
    <property type="match status" value="2"/>
</dbReference>
<dbReference type="GO" id="GO:0008932">
    <property type="term" value="F:lytic endotransglycosylase activity"/>
    <property type="evidence" value="ECO:0007669"/>
    <property type="project" value="TreeGrafter"/>
</dbReference>
<keyword evidence="3" id="KW-1185">Reference proteome</keyword>
<dbReference type="RefSeq" id="WP_081926727.1">
    <property type="nucleotide sequence ID" value="NZ_JQKC01000002.1"/>
</dbReference>
<dbReference type="OrthoDB" id="9811296at2"/>
<evidence type="ECO:0000259" key="1">
    <source>
        <dbReference type="PROSITE" id="PS51782"/>
    </source>
</evidence>
<dbReference type="CDD" id="cd00118">
    <property type="entry name" value="LysM"/>
    <property type="match status" value="2"/>
</dbReference>
<reference evidence="3" key="1">
    <citation type="submission" date="2015-07" db="EMBL/GenBank/DDBJ databases">
        <title>Near-Complete Genome Sequence of the Cellulolytic Bacterium Bacteroides (Pseudobacteroides) cellulosolvens ATCC 35603.</title>
        <authorList>
            <person name="Dassa B."/>
            <person name="Utturkar S.M."/>
            <person name="Klingeman D.M."/>
            <person name="Hurt R.A."/>
            <person name="Keller M."/>
            <person name="Xu J."/>
            <person name="Reddy Y.H.K."/>
            <person name="Borovok I."/>
            <person name="Grinberg I.R."/>
            <person name="Lamed R."/>
            <person name="Zhivin O."/>
            <person name="Bayer E.A."/>
            <person name="Brown S.D."/>
        </authorList>
    </citation>
    <scope>NUCLEOTIDE SEQUENCE [LARGE SCALE GENOMIC DNA]</scope>
    <source>
        <strain evidence="3">DSM 2933</strain>
    </source>
</reference>
<feature type="domain" description="LysM" evidence="1">
    <location>
        <begin position="14"/>
        <end position="58"/>
    </location>
</feature>
<protein>
    <submittedName>
        <fullName evidence="2">Peptidoglycan-binding lysin domain-containing protein</fullName>
    </submittedName>
</protein>
<dbReference type="SMART" id="SM00257">
    <property type="entry name" value="LysM"/>
    <property type="match status" value="2"/>
</dbReference>
<dbReference type="AlphaFoldDB" id="A0A0L6JTS2"/>
<accession>A0A0L6JTS2</accession>
<dbReference type="InterPro" id="IPR036779">
    <property type="entry name" value="LysM_dom_sf"/>
</dbReference>
<dbReference type="EMBL" id="LGTC01000001">
    <property type="protein sequence ID" value="KNY28817.1"/>
    <property type="molecule type" value="Genomic_DNA"/>
</dbReference>
<gene>
    <name evidence="2" type="ORF">Bccel_4091</name>
</gene>
<dbReference type="PANTHER" id="PTHR33734">
    <property type="entry name" value="LYSM DOMAIN-CONTAINING GPI-ANCHORED PROTEIN 2"/>
    <property type="match status" value="1"/>
</dbReference>
<organism evidence="2 3">
    <name type="scientific">Pseudobacteroides cellulosolvens ATCC 35603 = DSM 2933</name>
    <dbReference type="NCBI Taxonomy" id="398512"/>
    <lineage>
        <taxon>Bacteria</taxon>
        <taxon>Bacillati</taxon>
        <taxon>Bacillota</taxon>
        <taxon>Clostridia</taxon>
        <taxon>Eubacteriales</taxon>
        <taxon>Oscillospiraceae</taxon>
        <taxon>Pseudobacteroides</taxon>
    </lineage>
</organism>
<dbReference type="PANTHER" id="PTHR33734:SF22">
    <property type="entry name" value="MEMBRANE-BOUND LYTIC MUREIN TRANSGLYCOSYLASE D"/>
    <property type="match status" value="1"/>
</dbReference>
<feature type="domain" description="LysM" evidence="1">
    <location>
        <begin position="71"/>
        <end position="115"/>
    </location>
</feature>
<evidence type="ECO:0000313" key="2">
    <source>
        <dbReference type="EMBL" id="KNY28817.1"/>
    </source>
</evidence>
<dbReference type="SUPFAM" id="SSF54106">
    <property type="entry name" value="LysM domain"/>
    <property type="match status" value="2"/>
</dbReference>
<dbReference type="Proteomes" id="UP000036923">
    <property type="component" value="Unassembled WGS sequence"/>
</dbReference>
<name>A0A0L6JTS2_9FIRM</name>
<sequence length="277" mass="31467">MFEQHYRQCPANSVAYTVKAGDTLYSIARRYNTSFAAIMNTNPGINPNRLSIGQVICIPSGLQAPQCTAGYYYSIRHRDTLYEIADIIGLPLETLLRANPGINPYRLMIGQRICIPYVTGTLLLIKNIPVFVEGQTEYREARLYRSYQGYYIYILNNFTFTGEEPGRDLVFSNYDSGFDVRIEMLPLNADTNMIRTNSMLELQYVGTPVEMKGEEIFDPFFRNAVFFLHASSNTLSKNIILIRIGNYLFRFTVSIPNTEAAEGLGPSLYAMLKTIFV</sequence>
<dbReference type="Gene3D" id="3.10.350.10">
    <property type="entry name" value="LysM domain"/>
    <property type="match status" value="2"/>
</dbReference>
<dbReference type="Pfam" id="PF01476">
    <property type="entry name" value="LysM"/>
    <property type="match status" value="2"/>
</dbReference>
<dbReference type="STRING" id="398512.Bccel_4091"/>
<evidence type="ECO:0000313" key="3">
    <source>
        <dbReference type="Proteomes" id="UP000036923"/>
    </source>
</evidence>
<dbReference type="eggNOG" id="COG1388">
    <property type="taxonomic scope" value="Bacteria"/>
</dbReference>
<comment type="caution">
    <text evidence="2">The sequence shown here is derived from an EMBL/GenBank/DDBJ whole genome shotgun (WGS) entry which is preliminary data.</text>
</comment>
<dbReference type="InterPro" id="IPR018392">
    <property type="entry name" value="LysM"/>
</dbReference>
<proteinExistence type="predicted"/>